<keyword evidence="1 2" id="KW-0378">Hydrolase</keyword>
<dbReference type="PANTHER" id="PTHR35561:SF1">
    <property type="entry name" value="RNA 2',3'-CYCLIC PHOSPHODIESTERASE"/>
    <property type="match status" value="1"/>
</dbReference>
<dbReference type="EMBL" id="BAABGX010000001">
    <property type="protein sequence ID" value="GAA4298696.1"/>
    <property type="molecule type" value="Genomic_DNA"/>
</dbReference>
<feature type="active site" description="Proton donor" evidence="2">
    <location>
        <position position="42"/>
    </location>
</feature>
<dbReference type="InterPro" id="IPR009097">
    <property type="entry name" value="Cyclic_Pdiesterase"/>
</dbReference>
<dbReference type="PANTHER" id="PTHR35561">
    <property type="entry name" value="RNA 2',3'-CYCLIC PHOSPHODIESTERASE"/>
    <property type="match status" value="1"/>
</dbReference>
<dbReference type="Pfam" id="PF13563">
    <property type="entry name" value="2_5_RNA_ligase2"/>
    <property type="match status" value="1"/>
</dbReference>
<organism evidence="3 4">
    <name type="scientific">Nibribacter koreensis</name>
    <dbReference type="NCBI Taxonomy" id="1084519"/>
    <lineage>
        <taxon>Bacteria</taxon>
        <taxon>Pseudomonadati</taxon>
        <taxon>Bacteroidota</taxon>
        <taxon>Cytophagia</taxon>
        <taxon>Cytophagales</taxon>
        <taxon>Hymenobacteraceae</taxon>
        <taxon>Nibribacter</taxon>
    </lineage>
</organism>
<proteinExistence type="inferred from homology"/>
<comment type="similarity">
    <text evidence="2">Belongs to the 2H phosphoesterase superfamily. ThpR family.</text>
</comment>
<comment type="catalytic activity">
    <reaction evidence="2">
        <text>a 3'-end 2',3'-cyclophospho-ribonucleotide-RNA + H2O = a 3'-end 2'-phospho-ribonucleotide-RNA + H(+)</text>
        <dbReference type="Rhea" id="RHEA:11828"/>
        <dbReference type="Rhea" id="RHEA-COMP:10464"/>
        <dbReference type="Rhea" id="RHEA-COMP:17353"/>
        <dbReference type="ChEBI" id="CHEBI:15377"/>
        <dbReference type="ChEBI" id="CHEBI:15378"/>
        <dbReference type="ChEBI" id="CHEBI:83064"/>
        <dbReference type="ChEBI" id="CHEBI:173113"/>
        <dbReference type="EC" id="3.1.4.58"/>
    </reaction>
</comment>
<evidence type="ECO:0000256" key="1">
    <source>
        <dbReference type="ARBA" id="ARBA00022801"/>
    </source>
</evidence>
<name>A0ABP8FA11_9BACT</name>
<evidence type="ECO:0000256" key="2">
    <source>
        <dbReference type="HAMAP-Rule" id="MF_01940"/>
    </source>
</evidence>
<dbReference type="Proteomes" id="UP001501844">
    <property type="component" value="Unassembled WGS sequence"/>
</dbReference>
<reference evidence="4" key="1">
    <citation type="journal article" date="2019" name="Int. J. Syst. Evol. Microbiol.">
        <title>The Global Catalogue of Microorganisms (GCM) 10K type strain sequencing project: providing services to taxonomists for standard genome sequencing and annotation.</title>
        <authorList>
            <consortium name="The Broad Institute Genomics Platform"/>
            <consortium name="The Broad Institute Genome Sequencing Center for Infectious Disease"/>
            <person name="Wu L."/>
            <person name="Ma J."/>
        </authorList>
    </citation>
    <scope>NUCLEOTIDE SEQUENCE [LARGE SCALE GENOMIC DNA]</scope>
    <source>
        <strain evidence="4">JCM 17917</strain>
    </source>
</reference>
<dbReference type="SUPFAM" id="SSF55144">
    <property type="entry name" value="LigT-like"/>
    <property type="match status" value="1"/>
</dbReference>
<protein>
    <recommendedName>
        <fullName evidence="2">RNA 2',3'-cyclic phosphodiesterase</fullName>
        <shortName evidence="2">RNA 2',3'-CPDase</shortName>
        <ecNumber evidence="2">3.1.4.58</ecNumber>
    </recommendedName>
</protein>
<dbReference type="RefSeq" id="WP_345162422.1">
    <property type="nucleotide sequence ID" value="NZ_BAABGX010000001.1"/>
</dbReference>
<comment type="caution">
    <text evidence="3">The sequence shown here is derived from an EMBL/GenBank/DDBJ whole genome shotgun (WGS) entry which is preliminary data.</text>
</comment>
<keyword evidence="4" id="KW-1185">Reference proteome</keyword>
<evidence type="ECO:0000313" key="4">
    <source>
        <dbReference type="Proteomes" id="UP001501844"/>
    </source>
</evidence>
<comment type="function">
    <text evidence="2">Hydrolyzes RNA 2',3'-cyclic phosphodiester to an RNA 2'-phosphomonoester.</text>
</comment>
<feature type="active site" description="Proton acceptor" evidence="2">
    <location>
        <position position="126"/>
    </location>
</feature>
<dbReference type="NCBIfam" id="TIGR02258">
    <property type="entry name" value="2_5_ligase"/>
    <property type="match status" value="1"/>
</dbReference>
<gene>
    <name evidence="3" type="primary">thpR</name>
    <name evidence="3" type="ORF">GCM10023183_07180</name>
</gene>
<sequence length="182" mass="20723">MFNTLRLFVAVPLPQTLKDYLVKTRQAYDVPGIRAVPEQNLHLTLFFLGNEPAAQLDVILEQLQNIARLHNPFTLTLEQLEPGPKRSAPRLVWARFQPHAAFEKLSLEVAKAFANNPAGHDKFIPHITLSRIKKEDRSMKDLPIIEPKEIVEFQVESLALWQSTLASPHPVYTIVKEFNLGN</sequence>
<dbReference type="Gene3D" id="3.90.1140.10">
    <property type="entry name" value="Cyclic phosphodiesterase"/>
    <property type="match status" value="1"/>
</dbReference>
<accession>A0ABP8FA11</accession>
<dbReference type="InterPro" id="IPR004175">
    <property type="entry name" value="RNA_CPDase"/>
</dbReference>
<feature type="short sequence motif" description="HXTX 1" evidence="2">
    <location>
        <begin position="42"/>
        <end position="45"/>
    </location>
</feature>
<feature type="short sequence motif" description="HXTX 2" evidence="2">
    <location>
        <begin position="126"/>
        <end position="129"/>
    </location>
</feature>
<dbReference type="HAMAP" id="MF_01940">
    <property type="entry name" value="RNA_CPDase"/>
    <property type="match status" value="1"/>
</dbReference>
<dbReference type="EC" id="3.1.4.58" evidence="2"/>
<evidence type="ECO:0000313" key="3">
    <source>
        <dbReference type="EMBL" id="GAA4298696.1"/>
    </source>
</evidence>